<evidence type="ECO:0000259" key="1">
    <source>
        <dbReference type="PROSITE" id="PS50181"/>
    </source>
</evidence>
<feature type="domain" description="F-box" evidence="1">
    <location>
        <begin position="3"/>
        <end position="49"/>
    </location>
</feature>
<sequence length="309" mass="36175">MPPFPLLRLPRLVLGEVFKSLSIGEKIQLSFCSKKVSTQINNWRLYSQKVRVYLDMYSHKIEVSQNGEDKFKIFNRCDSTDPDMQQLQIEGCTVPVICFTNEIEIFWKNHQEGFLSVIRHLLKMFKCKFSTTISYYNSDLSQPTISMLFDLQQEFKILNIHPYGSEDYNFLWNKISRSFELVDDFRILSCFDDFRPVFNSWPQKITIHSSYWFTLDYLFACPCTNITIFNSLLNNKDLDEILRKWKAGGFPNLEYLEIHSDLITNNETTILGMNIRELDRKVIQTDDGSKKATIDTGIGRIDIAVTPFE</sequence>
<dbReference type="Proteomes" id="UP000008281">
    <property type="component" value="Unassembled WGS sequence"/>
</dbReference>
<dbReference type="InterPro" id="IPR001810">
    <property type="entry name" value="F-box_dom"/>
</dbReference>
<gene>
    <name evidence="2" type="ORF">CRE_22004</name>
</gene>
<dbReference type="PROSITE" id="PS50181">
    <property type="entry name" value="FBOX"/>
    <property type="match status" value="1"/>
</dbReference>
<reference evidence="2" key="1">
    <citation type="submission" date="2007-07" db="EMBL/GenBank/DDBJ databases">
        <title>PCAP assembly of the Caenorhabditis remanei genome.</title>
        <authorList>
            <consortium name="The Caenorhabditis remanei Sequencing Consortium"/>
            <person name="Wilson R.K."/>
        </authorList>
    </citation>
    <scope>NUCLEOTIDE SEQUENCE [LARGE SCALE GENOMIC DNA]</scope>
    <source>
        <strain evidence="2">PB4641</strain>
    </source>
</reference>
<dbReference type="Pfam" id="PF07735">
    <property type="entry name" value="FBA_2"/>
    <property type="match status" value="1"/>
</dbReference>
<proteinExistence type="predicted"/>
<dbReference type="eggNOG" id="ENOG502RT6G">
    <property type="taxonomic scope" value="Eukaryota"/>
</dbReference>
<dbReference type="InParanoid" id="E3N3L1"/>
<dbReference type="Pfam" id="PF00646">
    <property type="entry name" value="F-box"/>
    <property type="match status" value="1"/>
</dbReference>
<dbReference type="STRING" id="31234.E3N3L1"/>
<dbReference type="InterPro" id="IPR012885">
    <property type="entry name" value="F-box_Sdz-33"/>
</dbReference>
<dbReference type="EMBL" id="DS268519">
    <property type="protein sequence ID" value="EFO85007.1"/>
    <property type="molecule type" value="Genomic_DNA"/>
</dbReference>
<evidence type="ECO:0000313" key="3">
    <source>
        <dbReference type="Proteomes" id="UP000008281"/>
    </source>
</evidence>
<organism evidence="3">
    <name type="scientific">Caenorhabditis remanei</name>
    <name type="common">Caenorhabditis vulgaris</name>
    <dbReference type="NCBI Taxonomy" id="31234"/>
    <lineage>
        <taxon>Eukaryota</taxon>
        <taxon>Metazoa</taxon>
        <taxon>Ecdysozoa</taxon>
        <taxon>Nematoda</taxon>
        <taxon>Chromadorea</taxon>
        <taxon>Rhabditida</taxon>
        <taxon>Rhabditina</taxon>
        <taxon>Rhabditomorpha</taxon>
        <taxon>Rhabditoidea</taxon>
        <taxon>Rhabditidae</taxon>
        <taxon>Peloderinae</taxon>
        <taxon>Caenorhabditis</taxon>
    </lineage>
</organism>
<dbReference type="PANTHER" id="PTHR21503:SF52">
    <property type="entry name" value="F-BOX DOMAIN-CONTAINING PROTEIN"/>
    <property type="match status" value="1"/>
</dbReference>
<name>E3N3L1_CAERE</name>
<protein>
    <recommendedName>
        <fullName evidence="1">F-box domain-containing protein</fullName>
    </recommendedName>
</protein>
<dbReference type="HOGENOM" id="CLU_028840_6_0_1"/>
<accession>E3N3L1</accession>
<evidence type="ECO:0000313" key="2">
    <source>
        <dbReference type="EMBL" id="EFO85007.1"/>
    </source>
</evidence>
<dbReference type="PANTHER" id="PTHR21503">
    <property type="entry name" value="F-BOX-CONTAINING HYPOTHETICAL PROTEIN C.ELEGANS"/>
    <property type="match status" value="1"/>
</dbReference>
<keyword evidence="3" id="KW-1185">Reference proteome</keyword>
<dbReference type="AlphaFoldDB" id="E3N3L1"/>